<organism evidence="2 3">
    <name type="scientific">Araneus ventricosus</name>
    <name type="common">Orbweaver spider</name>
    <name type="synonym">Epeira ventricosa</name>
    <dbReference type="NCBI Taxonomy" id="182803"/>
    <lineage>
        <taxon>Eukaryota</taxon>
        <taxon>Metazoa</taxon>
        <taxon>Ecdysozoa</taxon>
        <taxon>Arthropoda</taxon>
        <taxon>Chelicerata</taxon>
        <taxon>Arachnida</taxon>
        <taxon>Araneae</taxon>
        <taxon>Araneomorphae</taxon>
        <taxon>Entelegynae</taxon>
        <taxon>Araneoidea</taxon>
        <taxon>Araneidae</taxon>
        <taxon>Araneus</taxon>
    </lineage>
</organism>
<feature type="region of interest" description="Disordered" evidence="1">
    <location>
        <begin position="1"/>
        <end position="97"/>
    </location>
</feature>
<dbReference type="Proteomes" id="UP000499080">
    <property type="component" value="Unassembled WGS sequence"/>
</dbReference>
<dbReference type="EMBL" id="BGPR01070082">
    <property type="protein sequence ID" value="GBO43591.1"/>
    <property type="molecule type" value="Genomic_DNA"/>
</dbReference>
<name>A0A4Y2X228_ARAVE</name>
<feature type="compositionally biased region" description="Pro residues" evidence="1">
    <location>
        <begin position="69"/>
        <end position="78"/>
    </location>
</feature>
<feature type="compositionally biased region" description="Polar residues" evidence="1">
    <location>
        <begin position="87"/>
        <end position="97"/>
    </location>
</feature>
<comment type="caution">
    <text evidence="2">The sequence shown here is derived from an EMBL/GenBank/DDBJ whole genome shotgun (WGS) entry which is preliminary data.</text>
</comment>
<sequence length="97" mass="10522">VTRNKLVCTSHHQPGSWIPGIHYVSTHGRFKSSTRLEGGRGGGSNSSTSHKDEDSSSATATWNTNCRPLPLPPSTTPPPHERKDSRAGTQSAHRPRQ</sequence>
<protein>
    <submittedName>
        <fullName evidence="2">Uncharacterized protein</fullName>
    </submittedName>
</protein>
<reference evidence="2 3" key="1">
    <citation type="journal article" date="2019" name="Sci. Rep.">
        <title>Orb-weaving spider Araneus ventricosus genome elucidates the spidroin gene catalogue.</title>
        <authorList>
            <person name="Kono N."/>
            <person name="Nakamura H."/>
            <person name="Ohtoshi R."/>
            <person name="Moran D.A.P."/>
            <person name="Shinohara A."/>
            <person name="Yoshida Y."/>
            <person name="Fujiwara M."/>
            <person name="Mori M."/>
            <person name="Tomita M."/>
            <person name="Arakawa K."/>
        </authorList>
    </citation>
    <scope>NUCLEOTIDE SEQUENCE [LARGE SCALE GENOMIC DNA]</scope>
</reference>
<evidence type="ECO:0000256" key="1">
    <source>
        <dbReference type="SAM" id="MobiDB-lite"/>
    </source>
</evidence>
<feature type="non-terminal residue" evidence="2">
    <location>
        <position position="1"/>
    </location>
</feature>
<proteinExistence type="predicted"/>
<evidence type="ECO:0000313" key="2">
    <source>
        <dbReference type="EMBL" id="GBO43591.1"/>
    </source>
</evidence>
<evidence type="ECO:0000313" key="3">
    <source>
        <dbReference type="Proteomes" id="UP000499080"/>
    </source>
</evidence>
<accession>A0A4Y2X228</accession>
<gene>
    <name evidence="2" type="ORF">AVEN_168842_1</name>
</gene>
<keyword evidence="3" id="KW-1185">Reference proteome</keyword>
<dbReference type="AlphaFoldDB" id="A0A4Y2X228"/>